<proteinExistence type="predicted"/>
<sequence length="53" mass="5813">MRITDSGSNHGLYGIRGIPQACRKSANWLYEKLMAGGMQPQGRYTTQIAVMPG</sequence>
<gene>
    <name evidence="1" type="ORF">BIFANG_03383</name>
</gene>
<dbReference type="PATRIC" id="fig|518635.7.peg.1241"/>
<evidence type="ECO:0000313" key="1">
    <source>
        <dbReference type="EMBL" id="EEP20810.1"/>
    </source>
</evidence>
<dbReference type="Proteomes" id="UP000006408">
    <property type="component" value="Unassembled WGS sequence"/>
</dbReference>
<name>C4FGB5_9BIFI</name>
<reference evidence="1" key="1">
    <citation type="submission" date="2009-04" db="EMBL/GenBank/DDBJ databases">
        <authorList>
            <person name="Weinstock G."/>
            <person name="Sodergren E."/>
            <person name="Clifton S."/>
            <person name="Fulton L."/>
            <person name="Fulton B."/>
            <person name="Courtney L."/>
            <person name="Fronick C."/>
            <person name="Harrison M."/>
            <person name="Strong C."/>
            <person name="Farmer C."/>
            <person name="Delahaunty K."/>
            <person name="Markovic C."/>
            <person name="Hall O."/>
            <person name="Minx P."/>
            <person name="Tomlinson C."/>
            <person name="Mitreva M."/>
            <person name="Nelson J."/>
            <person name="Hou S."/>
            <person name="Wollam A."/>
            <person name="Pepin K.H."/>
            <person name="Johnson M."/>
            <person name="Bhonagiri V."/>
            <person name="Nash W.E."/>
            <person name="Warren W."/>
            <person name="Chinwalla A."/>
            <person name="Mardis E.R."/>
            <person name="Wilson R.K."/>
        </authorList>
    </citation>
    <scope>NUCLEOTIDE SEQUENCE [LARGE SCALE GENOMIC DNA]</scope>
    <source>
        <strain evidence="1">DSM 20098</strain>
    </source>
</reference>
<keyword evidence="2" id="KW-1185">Reference proteome</keyword>
<comment type="caution">
    <text evidence="1">The sequence shown here is derived from an EMBL/GenBank/DDBJ whole genome shotgun (WGS) entry which is preliminary data.</text>
</comment>
<dbReference type="EMBL" id="ABYS02000009">
    <property type="protein sequence ID" value="EEP20810.1"/>
    <property type="molecule type" value="Genomic_DNA"/>
</dbReference>
<protein>
    <submittedName>
        <fullName evidence="1">Uncharacterized protein</fullName>
    </submittedName>
</protein>
<evidence type="ECO:0000313" key="2">
    <source>
        <dbReference type="Proteomes" id="UP000006408"/>
    </source>
</evidence>
<dbReference type="HOGENOM" id="CLU_3058971_0_0_11"/>
<accession>C4FGB5</accession>
<organism evidence="1 2">
    <name type="scientific">Bifidobacterium angulatum DSM 20098 = JCM 7096</name>
    <dbReference type="NCBI Taxonomy" id="518635"/>
    <lineage>
        <taxon>Bacteria</taxon>
        <taxon>Bacillati</taxon>
        <taxon>Actinomycetota</taxon>
        <taxon>Actinomycetes</taxon>
        <taxon>Bifidobacteriales</taxon>
        <taxon>Bifidobacteriaceae</taxon>
        <taxon>Bifidobacterium</taxon>
    </lineage>
</organism>
<dbReference type="AlphaFoldDB" id="C4FGB5"/>